<dbReference type="Gene3D" id="3.30.1330.80">
    <property type="entry name" value="Hypothetical protein, similar to alpha- acetolactate decarboxylase, domain 2"/>
    <property type="match status" value="1"/>
</dbReference>
<sequence length="124" mass="13509">MIVSRLLPGDDLKTSLENISDSIEFNSGVIVSVVGSLTRTHLRMSNGTKKLFEGFFEIVSVEGTISADGVHIHMAVAAEDGSVFGGHLLEGCIIHTTAEVCIIEAEKEFKRVFDQNTGYRELQP</sequence>
<dbReference type="Pfam" id="PF03479">
    <property type="entry name" value="PCC"/>
    <property type="match status" value="1"/>
</dbReference>
<dbReference type="HOGENOM" id="CLU_114051_3_1_2"/>
<name>F0T8D0_METLA</name>
<dbReference type="eggNOG" id="arCOG04212">
    <property type="taxonomic scope" value="Archaea"/>
</dbReference>
<dbReference type="RefSeq" id="WP_013643893.1">
    <property type="nucleotide sequence ID" value="NC_015216.1"/>
</dbReference>
<dbReference type="PANTHER" id="PTHR34988">
    <property type="entry name" value="PROTEIN, PUTATIVE-RELATED"/>
    <property type="match status" value="1"/>
</dbReference>
<accession>F0T8D0</accession>
<dbReference type="PANTHER" id="PTHR34988:SF1">
    <property type="entry name" value="DNA-BINDING PROTEIN"/>
    <property type="match status" value="1"/>
</dbReference>
<dbReference type="STRING" id="877455.Metbo_0290"/>
<evidence type="ECO:0000259" key="1">
    <source>
        <dbReference type="PROSITE" id="PS51742"/>
    </source>
</evidence>
<evidence type="ECO:0000313" key="3">
    <source>
        <dbReference type="Proteomes" id="UP000007490"/>
    </source>
</evidence>
<dbReference type="InterPro" id="IPR005175">
    <property type="entry name" value="PPC_dom"/>
</dbReference>
<proteinExistence type="predicted"/>
<dbReference type="Proteomes" id="UP000007490">
    <property type="component" value="Chromosome"/>
</dbReference>
<dbReference type="EMBL" id="CP002551">
    <property type="protein sequence ID" value="ADZ08542.1"/>
    <property type="molecule type" value="Genomic_DNA"/>
</dbReference>
<dbReference type="SUPFAM" id="SSF117856">
    <property type="entry name" value="AF0104/ALDC/Ptd012-like"/>
    <property type="match status" value="1"/>
</dbReference>
<organism evidence="2 3">
    <name type="scientific">Methanobacterium lacus (strain AL-21)</name>
    <dbReference type="NCBI Taxonomy" id="877455"/>
    <lineage>
        <taxon>Archaea</taxon>
        <taxon>Methanobacteriati</taxon>
        <taxon>Methanobacteriota</taxon>
        <taxon>Methanomada group</taxon>
        <taxon>Methanobacteria</taxon>
        <taxon>Methanobacteriales</taxon>
        <taxon>Methanobacteriaceae</taxon>
        <taxon>Methanobacterium</taxon>
    </lineage>
</organism>
<keyword evidence="3" id="KW-1185">Reference proteome</keyword>
<reference evidence="3" key="1">
    <citation type="submission" date="2011-02" db="EMBL/GenBank/DDBJ databases">
        <title>Complete sequence of Methanobacterium sp. AL-21.</title>
        <authorList>
            <consortium name="US DOE Joint Genome Institute"/>
            <person name="Lucas S."/>
            <person name="Copeland A."/>
            <person name="Lapidus A."/>
            <person name="Cheng J.-F."/>
            <person name="Goodwin L."/>
            <person name="Pitluck S."/>
            <person name="Chertkov O."/>
            <person name="Detter J.C."/>
            <person name="Han C."/>
            <person name="Tapia R."/>
            <person name="Land M."/>
            <person name="Hauser L."/>
            <person name="Kyrpides N."/>
            <person name="Ivanova N."/>
            <person name="Mikhailova N."/>
            <person name="Pagani I."/>
            <person name="Cadillo-Quiroz H."/>
            <person name="Imachi H."/>
            <person name="Zinder S."/>
            <person name="Liu W."/>
            <person name="Woyke T."/>
        </authorList>
    </citation>
    <scope>NUCLEOTIDE SEQUENCE [LARGE SCALE GENOMIC DNA]</scope>
    <source>
        <strain evidence="3">AL-21</strain>
    </source>
</reference>
<reference evidence="2 3" key="2">
    <citation type="journal article" date="2014" name="Int. J. Syst. Evol. Microbiol.">
        <title>Methanobacterium paludis sp. nov. and a novel strain of Methanobacterium lacus isolated from northern peatlands.</title>
        <authorList>
            <person name="Cadillo-Quiroz H."/>
            <person name="Brauer S.L."/>
            <person name="Goodson N."/>
            <person name="Yavitt J.B."/>
            <person name="Zinder S.H."/>
        </authorList>
    </citation>
    <scope>NUCLEOTIDE SEQUENCE [LARGE SCALE GENOMIC DNA]</scope>
    <source>
        <strain evidence="2 3">AL-21</strain>
    </source>
</reference>
<dbReference type="CDD" id="cd11378">
    <property type="entry name" value="DUF296"/>
    <property type="match status" value="1"/>
</dbReference>
<dbReference type="KEGG" id="mel:Metbo_0290"/>
<protein>
    <recommendedName>
        <fullName evidence="1">PPC domain-containing protein</fullName>
    </recommendedName>
</protein>
<gene>
    <name evidence="2" type="ordered locus">Metbo_0290</name>
</gene>
<evidence type="ECO:0000313" key="2">
    <source>
        <dbReference type="EMBL" id="ADZ08542.1"/>
    </source>
</evidence>
<dbReference type="PROSITE" id="PS51742">
    <property type="entry name" value="PPC"/>
    <property type="match status" value="1"/>
</dbReference>
<dbReference type="GeneID" id="10276722"/>
<dbReference type="AlphaFoldDB" id="F0T8D0"/>
<dbReference type="OrthoDB" id="371648at2157"/>
<feature type="domain" description="PPC" evidence="1">
    <location>
        <begin position="1"/>
        <end position="124"/>
    </location>
</feature>